<dbReference type="EMBL" id="JAUSUR010000003">
    <property type="protein sequence ID" value="MDQ0361026.1"/>
    <property type="molecule type" value="Genomic_DNA"/>
</dbReference>
<gene>
    <name evidence="4" type="ORF">J2S15_001773</name>
</gene>
<name>A0ABU0E2S6_9FIRM</name>
<dbReference type="PANTHER" id="PTHR43046">
    <property type="entry name" value="GDP-MANNOSE MANNOSYL HYDROLASE"/>
    <property type="match status" value="1"/>
</dbReference>
<dbReference type="Pfam" id="PF12535">
    <property type="entry name" value="Nudix_N"/>
    <property type="match status" value="1"/>
</dbReference>
<organism evidence="4 5">
    <name type="scientific">Breznakia pachnodae</name>
    <dbReference type="NCBI Taxonomy" id="265178"/>
    <lineage>
        <taxon>Bacteria</taxon>
        <taxon>Bacillati</taxon>
        <taxon>Bacillota</taxon>
        <taxon>Erysipelotrichia</taxon>
        <taxon>Erysipelotrichales</taxon>
        <taxon>Erysipelotrichaceae</taxon>
        <taxon>Breznakia</taxon>
    </lineage>
</organism>
<dbReference type="CDD" id="cd18889">
    <property type="entry name" value="NUDIX_ADPRase"/>
    <property type="match status" value="1"/>
</dbReference>
<dbReference type="Gene3D" id="3.90.79.10">
    <property type="entry name" value="Nucleoside Triphosphate Pyrophosphohydrolase"/>
    <property type="match status" value="1"/>
</dbReference>
<proteinExistence type="predicted"/>
<dbReference type="InterPro" id="IPR000086">
    <property type="entry name" value="NUDIX_hydrolase_dom"/>
</dbReference>
<feature type="domain" description="Nudix hydrolase" evidence="3">
    <location>
        <begin position="72"/>
        <end position="197"/>
    </location>
</feature>
<dbReference type="Gene3D" id="6.10.250.1120">
    <property type="match status" value="1"/>
</dbReference>
<dbReference type="Pfam" id="PF00293">
    <property type="entry name" value="NUDIX"/>
    <property type="match status" value="1"/>
</dbReference>
<dbReference type="InterPro" id="IPR015797">
    <property type="entry name" value="NUDIX_hydrolase-like_dom_sf"/>
</dbReference>
<evidence type="ECO:0000313" key="5">
    <source>
        <dbReference type="Proteomes" id="UP001230220"/>
    </source>
</evidence>
<keyword evidence="5" id="KW-1185">Reference proteome</keyword>
<dbReference type="PANTHER" id="PTHR43046:SF16">
    <property type="entry name" value="ADP-RIBOSE PYROPHOSPHATASE YJHB-RELATED"/>
    <property type="match status" value="1"/>
</dbReference>
<evidence type="ECO:0000256" key="1">
    <source>
        <dbReference type="ARBA" id="ARBA00001946"/>
    </source>
</evidence>
<evidence type="ECO:0000259" key="3">
    <source>
        <dbReference type="PROSITE" id="PS51462"/>
    </source>
</evidence>
<dbReference type="PROSITE" id="PS51462">
    <property type="entry name" value="NUDIX"/>
    <property type="match status" value="1"/>
</dbReference>
<evidence type="ECO:0000256" key="2">
    <source>
        <dbReference type="ARBA" id="ARBA00022801"/>
    </source>
</evidence>
<accession>A0ABU0E2S6</accession>
<dbReference type="InterPro" id="IPR059176">
    <property type="entry name" value="UDP-X_N"/>
</dbReference>
<comment type="caution">
    <text evidence="4">The sequence shown here is derived from an EMBL/GenBank/DDBJ whole genome shotgun (WGS) entry which is preliminary data.</text>
</comment>
<sequence>MIRETLLKEPWLKWAIEIQSIAQNGLAYVRDEYDRERYEQLRDIAAEMLSYQSDIPKETVKSLFCCDEGYQTPKIDTRAAIFQDGKILLVQEKNGTWSLPGGWVDVLESVESNTIKEVKEEAGLNVKPVRIIALQDRKKHNVPVSAYGICKVFVLCDLIDGEFVPNLETIDSGYFDLNSLPNLAVEKTTYDQIKMCFDASKDDNWVTQFD</sequence>
<dbReference type="Proteomes" id="UP001230220">
    <property type="component" value="Unassembled WGS sequence"/>
</dbReference>
<dbReference type="SUPFAM" id="SSF55811">
    <property type="entry name" value="Nudix"/>
    <property type="match status" value="1"/>
</dbReference>
<dbReference type="RefSeq" id="WP_307407399.1">
    <property type="nucleotide sequence ID" value="NZ_JAUSUR010000003.1"/>
</dbReference>
<reference evidence="4 5" key="1">
    <citation type="submission" date="2023-07" db="EMBL/GenBank/DDBJ databases">
        <title>Genomic Encyclopedia of Type Strains, Phase IV (KMG-IV): sequencing the most valuable type-strain genomes for metagenomic binning, comparative biology and taxonomic classification.</title>
        <authorList>
            <person name="Goeker M."/>
        </authorList>
    </citation>
    <scope>NUCLEOTIDE SEQUENCE [LARGE SCALE GENOMIC DNA]</scope>
    <source>
        <strain evidence="4 5">DSM 16784</strain>
    </source>
</reference>
<protein>
    <submittedName>
        <fullName evidence="4">ADP-ribose pyrophosphatase YjhB (NUDIX family)</fullName>
    </submittedName>
</protein>
<comment type="cofactor">
    <cofactor evidence="1">
        <name>Mg(2+)</name>
        <dbReference type="ChEBI" id="CHEBI:18420"/>
    </cofactor>
</comment>
<keyword evidence="2" id="KW-0378">Hydrolase</keyword>
<evidence type="ECO:0000313" key="4">
    <source>
        <dbReference type="EMBL" id="MDQ0361026.1"/>
    </source>
</evidence>